<comment type="caution">
    <text evidence="2">The sequence shown here is derived from an EMBL/GenBank/DDBJ whole genome shotgun (WGS) entry which is preliminary data.</text>
</comment>
<name>A0A941ARK7_9BACI</name>
<keyword evidence="1" id="KW-0472">Membrane</keyword>
<feature type="transmembrane region" description="Helical" evidence="1">
    <location>
        <begin position="21"/>
        <end position="39"/>
    </location>
</feature>
<gene>
    <name evidence="2" type="ORF">J7W16_16955</name>
</gene>
<evidence type="ECO:0000256" key="1">
    <source>
        <dbReference type="SAM" id="Phobius"/>
    </source>
</evidence>
<reference evidence="2" key="1">
    <citation type="submission" date="2021-03" db="EMBL/GenBank/DDBJ databases">
        <title>Bacillus suaedae sp. nov., isolated from Suaeda aralocaspica.</title>
        <authorList>
            <person name="Lei R.F.R."/>
        </authorList>
    </citation>
    <scope>NUCLEOTIDE SEQUENCE</scope>
    <source>
        <strain evidence="2">YZJH907-2</strain>
    </source>
</reference>
<evidence type="ECO:0000313" key="3">
    <source>
        <dbReference type="Proteomes" id="UP000678228"/>
    </source>
</evidence>
<keyword evidence="3" id="KW-1185">Reference proteome</keyword>
<dbReference type="AlphaFoldDB" id="A0A941ARK7"/>
<dbReference type="EMBL" id="JAGKSQ010000008">
    <property type="protein sequence ID" value="MBP3952813.1"/>
    <property type="molecule type" value="Genomic_DNA"/>
</dbReference>
<keyword evidence="1" id="KW-0812">Transmembrane</keyword>
<evidence type="ECO:0000313" key="2">
    <source>
        <dbReference type="EMBL" id="MBP3952813.1"/>
    </source>
</evidence>
<dbReference type="Proteomes" id="UP000678228">
    <property type="component" value="Unassembled WGS sequence"/>
</dbReference>
<feature type="transmembrane region" description="Helical" evidence="1">
    <location>
        <begin position="72"/>
        <end position="90"/>
    </location>
</feature>
<feature type="transmembrane region" description="Helical" evidence="1">
    <location>
        <begin position="45"/>
        <end position="65"/>
    </location>
</feature>
<accession>A0A941ARK7</accession>
<proteinExistence type="predicted"/>
<protein>
    <submittedName>
        <fullName evidence="2">Uncharacterized protein</fullName>
    </submittedName>
</protein>
<dbReference type="RefSeq" id="WP_210598670.1">
    <property type="nucleotide sequence ID" value="NZ_JAGKSQ010000008.1"/>
</dbReference>
<organism evidence="2 3">
    <name type="scientific">Halalkalibacter suaedae</name>
    <dbReference type="NCBI Taxonomy" id="2822140"/>
    <lineage>
        <taxon>Bacteria</taxon>
        <taxon>Bacillati</taxon>
        <taxon>Bacillota</taxon>
        <taxon>Bacilli</taxon>
        <taxon>Bacillales</taxon>
        <taxon>Bacillaceae</taxon>
        <taxon>Halalkalibacter</taxon>
    </lineage>
</organism>
<sequence length="93" mass="10775">MDKQKRKKEKQEKTEEFSAKQLILISLGLLTSVSGFIVFASVWRIPFLAIFSLAFGLYVISYIITNRRVLPTVILGSVFPMTISFIYYVFFIR</sequence>
<keyword evidence="1" id="KW-1133">Transmembrane helix</keyword>